<organism evidence="1 2">
    <name type="scientific">Dendrobium chrysotoxum</name>
    <name type="common">Orchid</name>
    <dbReference type="NCBI Taxonomy" id="161865"/>
    <lineage>
        <taxon>Eukaryota</taxon>
        <taxon>Viridiplantae</taxon>
        <taxon>Streptophyta</taxon>
        <taxon>Embryophyta</taxon>
        <taxon>Tracheophyta</taxon>
        <taxon>Spermatophyta</taxon>
        <taxon>Magnoliopsida</taxon>
        <taxon>Liliopsida</taxon>
        <taxon>Asparagales</taxon>
        <taxon>Orchidaceae</taxon>
        <taxon>Epidendroideae</taxon>
        <taxon>Malaxideae</taxon>
        <taxon>Dendrobiinae</taxon>
        <taxon>Dendrobium</taxon>
    </lineage>
</organism>
<sequence>MLSTVGATLSNFLTLDLFGTQIPVMICAKSLTRMHFQGLDPIVLDDIRIVLDDQIILDNLCIVRDDML</sequence>
<name>A0AAV7GD66_DENCH</name>
<gene>
    <name evidence="1" type="ORF">IEQ34_012519</name>
</gene>
<protein>
    <submittedName>
        <fullName evidence="1">Uncharacterized protein</fullName>
    </submittedName>
</protein>
<dbReference type="AlphaFoldDB" id="A0AAV7GD66"/>
<reference evidence="1 2" key="1">
    <citation type="journal article" date="2021" name="Hortic Res">
        <title>Chromosome-scale assembly of the Dendrobium chrysotoxum genome enhances the understanding of orchid evolution.</title>
        <authorList>
            <person name="Zhang Y."/>
            <person name="Zhang G.Q."/>
            <person name="Zhang D."/>
            <person name="Liu X.D."/>
            <person name="Xu X.Y."/>
            <person name="Sun W.H."/>
            <person name="Yu X."/>
            <person name="Zhu X."/>
            <person name="Wang Z.W."/>
            <person name="Zhao X."/>
            <person name="Zhong W.Y."/>
            <person name="Chen H."/>
            <person name="Yin W.L."/>
            <person name="Huang T."/>
            <person name="Niu S.C."/>
            <person name="Liu Z.J."/>
        </authorList>
    </citation>
    <scope>NUCLEOTIDE SEQUENCE [LARGE SCALE GENOMIC DNA]</scope>
    <source>
        <strain evidence="1">Lindl</strain>
    </source>
</reference>
<dbReference type="EMBL" id="JAGFBR010000011">
    <property type="protein sequence ID" value="KAH0459705.1"/>
    <property type="molecule type" value="Genomic_DNA"/>
</dbReference>
<comment type="caution">
    <text evidence="1">The sequence shown here is derived from an EMBL/GenBank/DDBJ whole genome shotgun (WGS) entry which is preliminary data.</text>
</comment>
<accession>A0AAV7GD66</accession>
<keyword evidence="2" id="KW-1185">Reference proteome</keyword>
<evidence type="ECO:0000313" key="2">
    <source>
        <dbReference type="Proteomes" id="UP000775213"/>
    </source>
</evidence>
<evidence type="ECO:0000313" key="1">
    <source>
        <dbReference type="EMBL" id="KAH0459705.1"/>
    </source>
</evidence>
<dbReference type="Proteomes" id="UP000775213">
    <property type="component" value="Unassembled WGS sequence"/>
</dbReference>
<proteinExistence type="predicted"/>